<evidence type="ECO:0000313" key="10">
    <source>
        <dbReference type="EMBL" id="RSL15244.1"/>
    </source>
</evidence>
<evidence type="ECO:0000259" key="9">
    <source>
        <dbReference type="PROSITE" id="PS51464"/>
    </source>
</evidence>
<dbReference type="SUPFAM" id="SSF53697">
    <property type="entry name" value="SIS domain"/>
    <property type="match status" value="1"/>
</dbReference>
<keyword evidence="2" id="KW-0677">Repeat</keyword>
<dbReference type="Pfam" id="PF00571">
    <property type="entry name" value="CBS"/>
    <property type="match status" value="2"/>
</dbReference>
<evidence type="ECO:0000256" key="3">
    <source>
        <dbReference type="ARBA" id="ARBA00023122"/>
    </source>
</evidence>
<dbReference type="GO" id="GO:0005975">
    <property type="term" value="P:carbohydrate metabolic process"/>
    <property type="evidence" value="ECO:0007669"/>
    <property type="project" value="InterPro"/>
</dbReference>
<dbReference type="GO" id="GO:0016853">
    <property type="term" value="F:isomerase activity"/>
    <property type="evidence" value="ECO:0007669"/>
    <property type="project" value="UniProtKB-KW"/>
</dbReference>
<comment type="caution">
    <text evidence="10">The sequence shown here is derived from an EMBL/GenBank/DDBJ whole genome shotgun (WGS) entry which is preliminary data.</text>
</comment>
<dbReference type="OrthoDB" id="9762536at2"/>
<proteinExistence type="inferred from homology"/>
<evidence type="ECO:0000256" key="6">
    <source>
        <dbReference type="PIRSR" id="PIRSR004692-3"/>
    </source>
</evidence>
<dbReference type="EMBL" id="RSDW01000001">
    <property type="protein sequence ID" value="RSL15244.1"/>
    <property type="molecule type" value="Genomic_DNA"/>
</dbReference>
<dbReference type="PROSITE" id="PS51464">
    <property type="entry name" value="SIS"/>
    <property type="match status" value="1"/>
</dbReference>
<dbReference type="PIRSF" id="PIRSF004692">
    <property type="entry name" value="KdsD_KpsF"/>
    <property type="match status" value="1"/>
</dbReference>
<dbReference type="SMART" id="SM00116">
    <property type="entry name" value="CBS"/>
    <property type="match status" value="2"/>
</dbReference>
<organism evidence="10 11">
    <name type="scientific">Edaphobacter aggregans</name>
    <dbReference type="NCBI Taxonomy" id="570835"/>
    <lineage>
        <taxon>Bacteria</taxon>
        <taxon>Pseudomonadati</taxon>
        <taxon>Acidobacteriota</taxon>
        <taxon>Terriglobia</taxon>
        <taxon>Terriglobales</taxon>
        <taxon>Acidobacteriaceae</taxon>
        <taxon>Edaphobacter</taxon>
    </lineage>
</organism>
<dbReference type="PANTHER" id="PTHR42745">
    <property type="match status" value="1"/>
</dbReference>
<keyword evidence="11" id="KW-1185">Reference proteome</keyword>
<dbReference type="GO" id="GO:0046872">
    <property type="term" value="F:metal ion binding"/>
    <property type="evidence" value="ECO:0007669"/>
    <property type="project" value="UniProtKB-KW"/>
</dbReference>
<dbReference type="Gene3D" id="3.10.580.10">
    <property type="entry name" value="CBS-domain"/>
    <property type="match status" value="1"/>
</dbReference>
<dbReference type="InterPro" id="IPR035474">
    <property type="entry name" value="SIS_Kpsf"/>
</dbReference>
<dbReference type="GO" id="GO:1901135">
    <property type="term" value="P:carbohydrate derivative metabolic process"/>
    <property type="evidence" value="ECO:0007669"/>
    <property type="project" value="InterPro"/>
</dbReference>
<dbReference type="CDD" id="cd05014">
    <property type="entry name" value="SIS_Kpsf"/>
    <property type="match status" value="1"/>
</dbReference>
<feature type="domain" description="CBS" evidence="8">
    <location>
        <begin position="214"/>
        <end position="278"/>
    </location>
</feature>
<dbReference type="PROSITE" id="PS51371">
    <property type="entry name" value="CBS"/>
    <property type="match status" value="2"/>
</dbReference>
<feature type="site" description="Catalytically relevant" evidence="6">
    <location>
        <position position="198"/>
    </location>
</feature>
<feature type="site" description="Catalytically relevant" evidence="6">
    <location>
        <position position="157"/>
    </location>
</feature>
<dbReference type="Gene3D" id="3.40.50.10490">
    <property type="entry name" value="Glucose-6-phosphate isomerase like protein, domain 1"/>
    <property type="match status" value="1"/>
</dbReference>
<dbReference type="InterPro" id="IPR050986">
    <property type="entry name" value="GutQ/KpsF_isomerases"/>
</dbReference>
<dbReference type="InterPro" id="IPR046348">
    <property type="entry name" value="SIS_dom_sf"/>
</dbReference>
<dbReference type="AlphaFoldDB" id="A0A3R9Q8K5"/>
<sequence>MSNTPANPADPLLPSDFVRIEVAALNELALRLDGPMLAPFTQAVNLLLRSAITQNRIIVTGIGKSGIIARKIAATLRSTGTPAHYLHPADALHGDLGMLSRGDTVLALSASGETEELLRLLPLLKRLADKLITLCGCATSTLAQASDITLDTSVSVEACPLNLAPTASTTVMLALGDALALEVSRRRGWKAEDFAELHPGGRLGKRLARVRDLMHSGDALPQVSPATPMPQVIYEMSRKKLGMTTVLSIEDSNAGQLLGMISDGDLRRLLERDGPHALERTAGEIMNPNPLTIDANAFASSALALMEEKKITSLIVTTPNGQAEGVLHLHDLWTLELI</sequence>
<dbReference type="Pfam" id="PF01380">
    <property type="entry name" value="SIS"/>
    <property type="match status" value="1"/>
</dbReference>
<dbReference type="NCBIfam" id="TIGR00393">
    <property type="entry name" value="kpsF"/>
    <property type="match status" value="1"/>
</dbReference>
<feature type="binding site" evidence="5">
    <location>
        <position position="87"/>
    </location>
    <ligand>
        <name>Zn(2+)</name>
        <dbReference type="ChEBI" id="CHEBI:29105"/>
    </ligand>
</feature>
<evidence type="ECO:0000256" key="2">
    <source>
        <dbReference type="ARBA" id="ARBA00022737"/>
    </source>
</evidence>
<reference evidence="10 11" key="1">
    <citation type="submission" date="2018-12" db="EMBL/GenBank/DDBJ databases">
        <title>Sequencing of bacterial isolates from soil warming experiment in Harvard Forest, Massachusetts, USA.</title>
        <authorList>
            <person name="Deangelis K."/>
        </authorList>
    </citation>
    <scope>NUCLEOTIDE SEQUENCE [LARGE SCALE GENOMIC DNA]</scope>
    <source>
        <strain evidence="10 11">EB153</strain>
    </source>
</reference>
<evidence type="ECO:0000259" key="8">
    <source>
        <dbReference type="PROSITE" id="PS51371"/>
    </source>
</evidence>
<name>A0A3R9Q8K5_9BACT</name>
<feature type="site" description="Catalytically relevant" evidence="6">
    <location>
        <position position="116"/>
    </location>
</feature>
<comment type="similarity">
    <text evidence="1 4">Belongs to the SIS family. GutQ/KpsF subfamily.</text>
</comment>
<evidence type="ECO:0000256" key="5">
    <source>
        <dbReference type="PIRSR" id="PIRSR004692-2"/>
    </source>
</evidence>
<dbReference type="InterPro" id="IPR001347">
    <property type="entry name" value="SIS_dom"/>
</dbReference>
<dbReference type="SUPFAM" id="SSF54631">
    <property type="entry name" value="CBS-domain pair"/>
    <property type="match status" value="1"/>
</dbReference>
<keyword evidence="5" id="KW-0479">Metal-binding</keyword>
<feature type="domain" description="SIS" evidence="9">
    <location>
        <begin position="43"/>
        <end position="189"/>
    </location>
</feature>
<dbReference type="PANTHER" id="PTHR42745:SF1">
    <property type="entry name" value="ARABINOSE 5-PHOSPHATE ISOMERASE KDSD"/>
    <property type="match status" value="1"/>
</dbReference>
<dbReference type="GO" id="GO:0097367">
    <property type="term" value="F:carbohydrate derivative binding"/>
    <property type="evidence" value="ECO:0007669"/>
    <property type="project" value="InterPro"/>
</dbReference>
<dbReference type="CDD" id="cd04604">
    <property type="entry name" value="CBS_pair_SIS_assoc"/>
    <property type="match status" value="1"/>
</dbReference>
<evidence type="ECO:0000256" key="1">
    <source>
        <dbReference type="ARBA" id="ARBA00008165"/>
    </source>
</evidence>
<feature type="domain" description="CBS" evidence="8">
    <location>
        <begin position="286"/>
        <end position="338"/>
    </location>
</feature>
<dbReference type="InterPro" id="IPR004800">
    <property type="entry name" value="KdsD/KpsF-type"/>
</dbReference>
<evidence type="ECO:0000256" key="7">
    <source>
        <dbReference type="PROSITE-ProRule" id="PRU00703"/>
    </source>
</evidence>
<keyword evidence="10" id="KW-0413">Isomerase</keyword>
<dbReference type="InterPro" id="IPR046342">
    <property type="entry name" value="CBS_dom_sf"/>
</dbReference>
<keyword evidence="5" id="KW-0862">Zinc</keyword>
<evidence type="ECO:0000256" key="4">
    <source>
        <dbReference type="PIRNR" id="PIRNR004692"/>
    </source>
</evidence>
<gene>
    <name evidence="10" type="ORF">EDE15_0726</name>
</gene>
<feature type="site" description="Catalytically relevant" evidence="6">
    <location>
        <position position="64"/>
    </location>
</feature>
<accession>A0A3R9Q8K5</accession>
<keyword evidence="3 7" id="KW-0129">CBS domain</keyword>
<dbReference type="Proteomes" id="UP000269669">
    <property type="component" value="Unassembled WGS sequence"/>
</dbReference>
<protein>
    <submittedName>
        <fullName evidence="10">Arabinose-5-phosphate isomerase</fullName>
    </submittedName>
</protein>
<dbReference type="RefSeq" id="WP_125484009.1">
    <property type="nucleotide sequence ID" value="NZ_RSDW01000001.1"/>
</dbReference>
<dbReference type="InterPro" id="IPR000644">
    <property type="entry name" value="CBS_dom"/>
</dbReference>
<evidence type="ECO:0000313" key="11">
    <source>
        <dbReference type="Proteomes" id="UP000269669"/>
    </source>
</evidence>